<proteinExistence type="predicted"/>
<evidence type="ECO:0000256" key="1">
    <source>
        <dbReference type="SAM" id="MobiDB-lite"/>
    </source>
</evidence>
<keyword evidence="3" id="KW-1185">Reference proteome</keyword>
<name>A0AA39GQK5_SARSR</name>
<protein>
    <submittedName>
        <fullName evidence="2">Uncharacterized protein</fullName>
    </submittedName>
</protein>
<dbReference type="Proteomes" id="UP001175261">
    <property type="component" value="Unassembled WGS sequence"/>
</dbReference>
<feature type="region of interest" description="Disordered" evidence="1">
    <location>
        <begin position="218"/>
        <end position="240"/>
    </location>
</feature>
<reference evidence="2" key="1">
    <citation type="submission" date="2022-10" db="EMBL/GenBank/DDBJ databases">
        <title>Determination and structural analysis of whole genome sequence of Sarocladium strictum F4-1.</title>
        <authorList>
            <person name="Hu L."/>
            <person name="Jiang Y."/>
        </authorList>
    </citation>
    <scope>NUCLEOTIDE SEQUENCE</scope>
    <source>
        <strain evidence="2">F4-1</strain>
    </source>
</reference>
<sequence>MTFTVQGGRGTVDAFLGFGVNVGYGARLEGHRPITPGQAFSLIAGGGGSGNGIKGGTGFGNGGSAHPSCPSTLAGGAGAGSAVVSNGDPVVVPGGGGSSGRGQGYNWEVYRGPGNRNLVLLGAAWCLSLLGEPNGKCDWRRTRDAYTGPGSGGKAAVQYVPGYDELIYADGEPGSGRDGANMECGYLKGAVVAAVVLQRPGTPYTLPFSGGEQGWLHAQSGGGGGSSYSDSLTSDVSETYPASGSGRVIVVFS</sequence>
<comment type="caution">
    <text evidence="2">The sequence shown here is derived from an EMBL/GenBank/DDBJ whole genome shotgun (WGS) entry which is preliminary data.</text>
</comment>
<dbReference type="EMBL" id="JAPDFR010000001">
    <property type="protein sequence ID" value="KAK0390729.1"/>
    <property type="molecule type" value="Genomic_DNA"/>
</dbReference>
<gene>
    <name evidence="2" type="ORF">NLU13_0232</name>
</gene>
<accession>A0AA39GQK5</accession>
<dbReference type="AlphaFoldDB" id="A0AA39GQK5"/>
<organism evidence="2 3">
    <name type="scientific">Sarocladium strictum</name>
    <name type="common">Black bundle disease fungus</name>
    <name type="synonym">Acremonium strictum</name>
    <dbReference type="NCBI Taxonomy" id="5046"/>
    <lineage>
        <taxon>Eukaryota</taxon>
        <taxon>Fungi</taxon>
        <taxon>Dikarya</taxon>
        <taxon>Ascomycota</taxon>
        <taxon>Pezizomycotina</taxon>
        <taxon>Sordariomycetes</taxon>
        <taxon>Hypocreomycetidae</taxon>
        <taxon>Hypocreales</taxon>
        <taxon>Sarocladiaceae</taxon>
        <taxon>Sarocladium</taxon>
    </lineage>
</organism>
<evidence type="ECO:0000313" key="3">
    <source>
        <dbReference type="Proteomes" id="UP001175261"/>
    </source>
</evidence>
<evidence type="ECO:0000313" key="2">
    <source>
        <dbReference type="EMBL" id="KAK0390729.1"/>
    </source>
</evidence>